<reference evidence="2" key="1">
    <citation type="submission" date="2021-06" db="EMBL/GenBank/DDBJ databases">
        <authorList>
            <person name="Kallberg Y."/>
            <person name="Tangrot J."/>
            <person name="Rosling A."/>
        </authorList>
    </citation>
    <scope>NUCLEOTIDE SEQUENCE</scope>
    <source>
        <strain evidence="2">87-6 pot B 2015</strain>
    </source>
</reference>
<evidence type="ECO:0000256" key="1">
    <source>
        <dbReference type="SAM" id="Phobius"/>
    </source>
</evidence>
<dbReference type="Proteomes" id="UP000789375">
    <property type="component" value="Unassembled WGS sequence"/>
</dbReference>
<dbReference type="EMBL" id="CAJVPP010008083">
    <property type="protein sequence ID" value="CAG8694148.1"/>
    <property type="molecule type" value="Genomic_DNA"/>
</dbReference>
<keyword evidence="3" id="KW-1185">Reference proteome</keyword>
<accession>A0A9N9HL72</accession>
<sequence>LSKISTISQISPVKQPIPVQQPSLILVRPVTTQLITVLIHLIIIVTPIAL</sequence>
<protein>
    <submittedName>
        <fullName evidence="2">1027_t:CDS:1</fullName>
    </submittedName>
</protein>
<keyword evidence="1" id="KW-0472">Membrane</keyword>
<feature type="transmembrane region" description="Helical" evidence="1">
    <location>
        <begin position="30"/>
        <end position="49"/>
    </location>
</feature>
<comment type="caution">
    <text evidence="2">The sequence shown here is derived from an EMBL/GenBank/DDBJ whole genome shotgun (WGS) entry which is preliminary data.</text>
</comment>
<keyword evidence="1" id="KW-1133">Transmembrane helix</keyword>
<evidence type="ECO:0000313" key="3">
    <source>
        <dbReference type="Proteomes" id="UP000789375"/>
    </source>
</evidence>
<evidence type="ECO:0000313" key="2">
    <source>
        <dbReference type="EMBL" id="CAG8694148.1"/>
    </source>
</evidence>
<proteinExistence type="predicted"/>
<gene>
    <name evidence="2" type="ORF">FMOSSE_LOCUS13492</name>
</gene>
<feature type="non-terminal residue" evidence="2">
    <location>
        <position position="1"/>
    </location>
</feature>
<organism evidence="2 3">
    <name type="scientific">Funneliformis mosseae</name>
    <name type="common">Endomycorrhizal fungus</name>
    <name type="synonym">Glomus mosseae</name>
    <dbReference type="NCBI Taxonomy" id="27381"/>
    <lineage>
        <taxon>Eukaryota</taxon>
        <taxon>Fungi</taxon>
        <taxon>Fungi incertae sedis</taxon>
        <taxon>Mucoromycota</taxon>
        <taxon>Glomeromycotina</taxon>
        <taxon>Glomeromycetes</taxon>
        <taxon>Glomerales</taxon>
        <taxon>Glomeraceae</taxon>
        <taxon>Funneliformis</taxon>
    </lineage>
</organism>
<dbReference type="AlphaFoldDB" id="A0A9N9HL72"/>
<name>A0A9N9HL72_FUNMO</name>
<keyword evidence="1" id="KW-0812">Transmembrane</keyword>